<dbReference type="Pfam" id="PF07883">
    <property type="entry name" value="Cupin_2"/>
    <property type="match status" value="1"/>
</dbReference>
<dbReference type="Gene3D" id="2.60.120.10">
    <property type="entry name" value="Jelly Rolls"/>
    <property type="match status" value="1"/>
</dbReference>
<dbReference type="SUPFAM" id="SSF47413">
    <property type="entry name" value="lambda repressor-like DNA-binding domains"/>
    <property type="match status" value="1"/>
</dbReference>
<proteinExistence type="predicted"/>
<gene>
    <name evidence="5" type="ORF">SAMN05443638_10966</name>
</gene>
<dbReference type="Proteomes" id="UP000184035">
    <property type="component" value="Unassembled WGS sequence"/>
</dbReference>
<dbReference type="PANTHER" id="PTHR46797:SF23">
    <property type="entry name" value="HTH-TYPE TRANSCRIPTIONAL REGULATOR SUTR"/>
    <property type="match status" value="1"/>
</dbReference>
<sequence length="184" mass="20857">MNDISPIVGKNLKKIRTKRGLSLDETSKLTKVSKAMLGQIERGDSNPTISTLWKISTGLKLSFSSFVEDSEEKFNIISQDSISPLEEDDGRMKLYPIFPFDINKGFEIFTIELEPKCNHFSTAHNEGVEEYIIVTEGTLNLTLNNNIFNMEKGSSIKFKGDIPHSYKNLSSQKVIFQNIIIYNK</sequence>
<organism evidence="5 6">
    <name type="scientific">Clostridium fallax</name>
    <dbReference type="NCBI Taxonomy" id="1533"/>
    <lineage>
        <taxon>Bacteria</taxon>
        <taxon>Bacillati</taxon>
        <taxon>Bacillota</taxon>
        <taxon>Clostridia</taxon>
        <taxon>Eubacteriales</taxon>
        <taxon>Clostridiaceae</taxon>
        <taxon>Clostridium</taxon>
    </lineage>
</organism>
<dbReference type="GO" id="GO:0003677">
    <property type="term" value="F:DNA binding"/>
    <property type="evidence" value="ECO:0007669"/>
    <property type="project" value="UniProtKB-KW"/>
</dbReference>
<keyword evidence="3" id="KW-0804">Transcription</keyword>
<dbReference type="PANTHER" id="PTHR46797">
    <property type="entry name" value="HTH-TYPE TRANSCRIPTIONAL REGULATOR"/>
    <property type="match status" value="1"/>
</dbReference>
<evidence type="ECO:0000256" key="1">
    <source>
        <dbReference type="ARBA" id="ARBA00023015"/>
    </source>
</evidence>
<dbReference type="STRING" id="1533.SAMN05443638_10966"/>
<feature type="domain" description="HTH cro/C1-type" evidence="4">
    <location>
        <begin position="12"/>
        <end position="66"/>
    </location>
</feature>
<dbReference type="GO" id="GO:0003700">
    <property type="term" value="F:DNA-binding transcription factor activity"/>
    <property type="evidence" value="ECO:0007669"/>
    <property type="project" value="TreeGrafter"/>
</dbReference>
<dbReference type="GO" id="GO:0005829">
    <property type="term" value="C:cytosol"/>
    <property type="evidence" value="ECO:0007669"/>
    <property type="project" value="TreeGrafter"/>
</dbReference>
<keyword evidence="6" id="KW-1185">Reference proteome</keyword>
<evidence type="ECO:0000256" key="2">
    <source>
        <dbReference type="ARBA" id="ARBA00023125"/>
    </source>
</evidence>
<dbReference type="EMBL" id="FQVM01000009">
    <property type="protein sequence ID" value="SHE73532.1"/>
    <property type="molecule type" value="Genomic_DNA"/>
</dbReference>
<dbReference type="PROSITE" id="PS50943">
    <property type="entry name" value="HTH_CROC1"/>
    <property type="match status" value="1"/>
</dbReference>
<dbReference type="AlphaFoldDB" id="A0A1M4VXU4"/>
<dbReference type="InterPro" id="IPR014710">
    <property type="entry name" value="RmlC-like_jellyroll"/>
</dbReference>
<reference evidence="5 6" key="1">
    <citation type="submission" date="2016-11" db="EMBL/GenBank/DDBJ databases">
        <authorList>
            <person name="Jaros S."/>
            <person name="Januszkiewicz K."/>
            <person name="Wedrychowicz H."/>
        </authorList>
    </citation>
    <scope>NUCLEOTIDE SEQUENCE [LARGE SCALE GENOMIC DNA]</scope>
    <source>
        <strain evidence="5 6">DSM 2631</strain>
    </source>
</reference>
<dbReference type="Pfam" id="PF01381">
    <property type="entry name" value="HTH_3"/>
    <property type="match status" value="1"/>
</dbReference>
<dbReference type="InterPro" id="IPR050807">
    <property type="entry name" value="TransReg_Diox_bact_type"/>
</dbReference>
<evidence type="ECO:0000259" key="4">
    <source>
        <dbReference type="PROSITE" id="PS50943"/>
    </source>
</evidence>
<evidence type="ECO:0000313" key="6">
    <source>
        <dbReference type="Proteomes" id="UP000184035"/>
    </source>
</evidence>
<protein>
    <submittedName>
        <fullName evidence="5">Transcriptional regulator, XRE family with cupin sensor</fullName>
    </submittedName>
</protein>
<dbReference type="RefSeq" id="WP_072895095.1">
    <property type="nucleotide sequence ID" value="NZ_FQVM01000009.1"/>
</dbReference>
<accession>A0A1M4VXU4</accession>
<dbReference type="InterPro" id="IPR001387">
    <property type="entry name" value="Cro/C1-type_HTH"/>
</dbReference>
<dbReference type="SMART" id="SM00530">
    <property type="entry name" value="HTH_XRE"/>
    <property type="match status" value="1"/>
</dbReference>
<dbReference type="SUPFAM" id="SSF51182">
    <property type="entry name" value="RmlC-like cupins"/>
    <property type="match status" value="1"/>
</dbReference>
<evidence type="ECO:0000256" key="3">
    <source>
        <dbReference type="ARBA" id="ARBA00023163"/>
    </source>
</evidence>
<dbReference type="InterPro" id="IPR010982">
    <property type="entry name" value="Lambda_DNA-bd_dom_sf"/>
</dbReference>
<dbReference type="OrthoDB" id="9781521at2"/>
<name>A0A1M4VXU4_9CLOT</name>
<evidence type="ECO:0000313" key="5">
    <source>
        <dbReference type="EMBL" id="SHE73532.1"/>
    </source>
</evidence>
<dbReference type="CDD" id="cd02209">
    <property type="entry name" value="cupin_XRE_C"/>
    <property type="match status" value="1"/>
</dbReference>
<keyword evidence="1" id="KW-0805">Transcription regulation</keyword>
<keyword evidence="2" id="KW-0238">DNA-binding</keyword>
<dbReference type="InterPro" id="IPR011051">
    <property type="entry name" value="RmlC_Cupin_sf"/>
</dbReference>
<dbReference type="InterPro" id="IPR013096">
    <property type="entry name" value="Cupin_2"/>
</dbReference>
<dbReference type="Gene3D" id="1.10.260.40">
    <property type="entry name" value="lambda repressor-like DNA-binding domains"/>
    <property type="match status" value="1"/>
</dbReference>
<dbReference type="CDD" id="cd00093">
    <property type="entry name" value="HTH_XRE"/>
    <property type="match status" value="1"/>
</dbReference>